<keyword evidence="4" id="KW-1185">Reference proteome</keyword>
<proteinExistence type="predicted"/>
<feature type="compositionally biased region" description="Polar residues" evidence="2">
    <location>
        <begin position="240"/>
        <end position="251"/>
    </location>
</feature>
<dbReference type="Proteomes" id="UP000054466">
    <property type="component" value="Unassembled WGS sequence"/>
</dbReference>
<feature type="region of interest" description="Disordered" evidence="2">
    <location>
        <begin position="707"/>
        <end position="756"/>
    </location>
</feature>
<feature type="compositionally biased region" description="Acidic residues" evidence="2">
    <location>
        <begin position="741"/>
        <end position="750"/>
    </location>
</feature>
<dbReference type="STRING" id="569365.A0A0D2CHK3"/>
<feature type="region of interest" description="Disordered" evidence="2">
    <location>
        <begin position="645"/>
        <end position="692"/>
    </location>
</feature>
<feature type="coiled-coil region" evidence="1">
    <location>
        <begin position="358"/>
        <end position="462"/>
    </location>
</feature>
<feature type="coiled-coil region" evidence="1">
    <location>
        <begin position="542"/>
        <end position="569"/>
    </location>
</feature>
<protein>
    <submittedName>
        <fullName evidence="3">Uncharacterized protein</fullName>
    </submittedName>
</protein>
<organism evidence="3 4">
    <name type="scientific">Cladophialophora immunda</name>
    <dbReference type="NCBI Taxonomy" id="569365"/>
    <lineage>
        <taxon>Eukaryota</taxon>
        <taxon>Fungi</taxon>
        <taxon>Dikarya</taxon>
        <taxon>Ascomycota</taxon>
        <taxon>Pezizomycotina</taxon>
        <taxon>Eurotiomycetes</taxon>
        <taxon>Chaetothyriomycetidae</taxon>
        <taxon>Chaetothyriales</taxon>
        <taxon>Herpotrichiellaceae</taxon>
        <taxon>Cladophialophora</taxon>
    </lineage>
</organism>
<keyword evidence="1" id="KW-0175">Coiled coil</keyword>
<feature type="region of interest" description="Disordered" evidence="2">
    <location>
        <begin position="177"/>
        <end position="221"/>
    </location>
</feature>
<name>A0A0D2CHK3_9EURO</name>
<dbReference type="EMBL" id="KN847042">
    <property type="protein sequence ID" value="KIW30583.1"/>
    <property type="molecule type" value="Genomic_DNA"/>
</dbReference>
<dbReference type="HOGENOM" id="CLU_371712_0_0_1"/>
<dbReference type="RefSeq" id="XP_016250799.1">
    <property type="nucleotide sequence ID" value="XM_016393280.1"/>
</dbReference>
<sequence length="756" mass="84860">MADNNSADTAPVRRTKRSSAAISPIKPTQATTPSRKRPQKRARFSEPLLPHGTTGLTPAVGKASLKTPKFRRVSTPAITRYRDHDEIQFTPFREVLDARTTRRIRRHGLSDEMNRYQAETKSKAELQRQLERKNKELQTLKDELDASRLRQVSLPQCDPVGSQQRITQLEAEVAELTQRSNDDSCGLGGSSSPHFGDGEDGFQIYEDDSASNENQPIDPEDDATVDLELESARQEKQALFRSSQGSSTNTIHFADSPARSFGAPQTALEPPEIPSHELSKELHAAINRAEEAEVALQAMAVEIKSLGFPCNTDDASGCIATIKTHFRNMRFELERLVPGETVMSFDYARLMPEMLAKLKAVATQVRDREAELKSMREQQRSLRGNFDHALVAAEKANNRIKELEDAIDKNAEEMLEQRMRAQALEREAREHEANKQCLIAAMEKYRLEVKRLEDLVELVEAEQASRLQEVRAATTAEFTQQLSDLDAKVAAETRGRRAAEESAVERLKKINELESALGAARQYSEGIKERLENLEGQRRVSDREHKAEVEALNTRLQKLKNINTNLEANWKDEIAVCEEILRGNYHGHLRTNMQFEKDIKKYIRGAKVRHANWELESDDMRSDEILGGEGPMTPASVVRFSEFSEVEDADDRGGHGDVDGPDDDADDHVAGSVELTRGKKHRRRRSSVTLPSTSAFPAAGILKKRGRRRYDSGIGMDPLSEAEDEMPVEAQRGVMTPDLSSESDEIDFDSDLGMRV</sequence>
<evidence type="ECO:0000256" key="1">
    <source>
        <dbReference type="SAM" id="Coils"/>
    </source>
</evidence>
<dbReference type="VEuPathDB" id="FungiDB:PV07_06319"/>
<dbReference type="GeneID" id="27345513"/>
<dbReference type="AlphaFoldDB" id="A0A0D2CHK3"/>
<reference evidence="3 4" key="1">
    <citation type="submission" date="2015-01" db="EMBL/GenBank/DDBJ databases">
        <title>The Genome Sequence of Cladophialophora immunda CBS83496.</title>
        <authorList>
            <consortium name="The Broad Institute Genomics Platform"/>
            <person name="Cuomo C."/>
            <person name="de Hoog S."/>
            <person name="Gorbushina A."/>
            <person name="Stielow B."/>
            <person name="Teixiera M."/>
            <person name="Abouelleil A."/>
            <person name="Chapman S.B."/>
            <person name="Priest M."/>
            <person name="Young S.K."/>
            <person name="Wortman J."/>
            <person name="Nusbaum C."/>
            <person name="Birren B."/>
        </authorList>
    </citation>
    <scope>NUCLEOTIDE SEQUENCE [LARGE SCALE GENOMIC DNA]</scope>
    <source>
        <strain evidence="3 4">CBS 83496</strain>
    </source>
</reference>
<accession>A0A0D2CHK3</accession>
<feature type="compositionally biased region" description="Polar residues" evidence="2">
    <location>
        <begin position="18"/>
        <end position="33"/>
    </location>
</feature>
<evidence type="ECO:0000256" key="2">
    <source>
        <dbReference type="SAM" id="MobiDB-lite"/>
    </source>
</evidence>
<dbReference type="OrthoDB" id="3532430at2759"/>
<feature type="coiled-coil region" evidence="1">
    <location>
        <begin position="109"/>
        <end position="150"/>
    </location>
</feature>
<feature type="region of interest" description="Disordered" evidence="2">
    <location>
        <begin position="1"/>
        <end position="63"/>
    </location>
</feature>
<evidence type="ECO:0000313" key="4">
    <source>
        <dbReference type="Proteomes" id="UP000054466"/>
    </source>
</evidence>
<feature type="region of interest" description="Disordered" evidence="2">
    <location>
        <begin position="239"/>
        <end position="269"/>
    </location>
</feature>
<gene>
    <name evidence="3" type="ORF">PV07_06319</name>
</gene>
<evidence type="ECO:0000313" key="3">
    <source>
        <dbReference type="EMBL" id="KIW30583.1"/>
    </source>
</evidence>